<dbReference type="InterPro" id="IPR001810">
    <property type="entry name" value="F-box_dom"/>
</dbReference>
<evidence type="ECO:0000313" key="2">
    <source>
        <dbReference type="EMBL" id="KAF3560302.1"/>
    </source>
</evidence>
<dbReference type="Proteomes" id="UP000712600">
    <property type="component" value="Unassembled WGS sequence"/>
</dbReference>
<dbReference type="InterPro" id="IPR036047">
    <property type="entry name" value="F-box-like_dom_sf"/>
</dbReference>
<dbReference type="PANTHER" id="PTHR31111:SF141">
    <property type="entry name" value="F-BOX ASSOCIATED DOMAIN-CONTAINING PROTEIN"/>
    <property type="match status" value="1"/>
</dbReference>
<evidence type="ECO:0000259" key="1">
    <source>
        <dbReference type="PROSITE" id="PS50181"/>
    </source>
</evidence>
<organism evidence="2 3">
    <name type="scientific">Brassica cretica</name>
    <name type="common">Mustard</name>
    <dbReference type="NCBI Taxonomy" id="69181"/>
    <lineage>
        <taxon>Eukaryota</taxon>
        <taxon>Viridiplantae</taxon>
        <taxon>Streptophyta</taxon>
        <taxon>Embryophyta</taxon>
        <taxon>Tracheophyta</taxon>
        <taxon>Spermatophyta</taxon>
        <taxon>Magnoliopsida</taxon>
        <taxon>eudicotyledons</taxon>
        <taxon>Gunneridae</taxon>
        <taxon>Pentapetalae</taxon>
        <taxon>rosids</taxon>
        <taxon>malvids</taxon>
        <taxon>Brassicales</taxon>
        <taxon>Brassicaceae</taxon>
        <taxon>Brassiceae</taxon>
        <taxon>Brassica</taxon>
    </lineage>
</organism>
<name>A0A8S9R9I1_BRACR</name>
<feature type="domain" description="F-box" evidence="1">
    <location>
        <begin position="27"/>
        <end position="77"/>
    </location>
</feature>
<dbReference type="EMBL" id="QGKX02000996">
    <property type="protein sequence ID" value="KAF3560302.1"/>
    <property type="molecule type" value="Genomic_DNA"/>
</dbReference>
<comment type="caution">
    <text evidence="2">The sequence shown here is derived from an EMBL/GenBank/DDBJ whole genome shotgun (WGS) entry which is preliminary data.</text>
</comment>
<dbReference type="PROSITE" id="PS50181">
    <property type="entry name" value="FBOX"/>
    <property type="match status" value="1"/>
</dbReference>
<dbReference type="SUPFAM" id="SSF81383">
    <property type="entry name" value="F-box domain"/>
    <property type="match status" value="1"/>
</dbReference>
<evidence type="ECO:0000313" key="3">
    <source>
        <dbReference type="Proteomes" id="UP000712600"/>
    </source>
</evidence>
<dbReference type="PANTHER" id="PTHR31111">
    <property type="entry name" value="BNAA05G37150D PROTEIN-RELATED"/>
    <property type="match status" value="1"/>
</dbReference>
<protein>
    <recommendedName>
        <fullName evidence="1">F-box domain-containing protein</fullName>
    </recommendedName>
</protein>
<gene>
    <name evidence="2" type="ORF">F2Q69_00011551</name>
</gene>
<dbReference type="AlphaFoldDB" id="A0A8S9R9I1"/>
<dbReference type="Pfam" id="PF00646">
    <property type="entry name" value="F-box"/>
    <property type="match status" value="1"/>
</dbReference>
<accession>A0A8S9R9I1</accession>
<reference evidence="2" key="1">
    <citation type="submission" date="2019-12" db="EMBL/GenBank/DDBJ databases">
        <title>Genome sequencing and annotation of Brassica cretica.</title>
        <authorList>
            <person name="Studholme D.J."/>
            <person name="Sarris P."/>
        </authorList>
    </citation>
    <scope>NUCLEOTIDE SEQUENCE</scope>
    <source>
        <strain evidence="2">PFS-109/04</strain>
        <tissue evidence="2">Leaf</tissue>
    </source>
</reference>
<dbReference type="SMART" id="SM00256">
    <property type="entry name" value="FBOX"/>
    <property type="match status" value="1"/>
</dbReference>
<dbReference type="Gene3D" id="1.20.1280.50">
    <property type="match status" value="1"/>
</dbReference>
<proteinExistence type="predicted"/>
<sequence>MTSWRLSVSESPQTIRRRRRSRLSAIDELLRKLPIDLIIEIFSRLPSKSIARCRCVSKWWASVLLRPDFTELFFTKSLARPQLLLARQKEGENEAIFFSSPQPNNPHHDSSPIVTAIRDVLTIRGNRNLTWRRIECGIPHSFPGSEKYNFVKLMGREMHDATLINFQGVFKTHKTNVVV</sequence>
<dbReference type="CDD" id="cd22157">
    <property type="entry name" value="F-box_AtFBW1-like"/>
    <property type="match status" value="1"/>
</dbReference>